<dbReference type="GeneID" id="40100837"/>
<reference evidence="1" key="1">
    <citation type="submission" date="2017-10" db="EMBL/GenBank/DDBJ databases">
        <authorList>
            <person name="Banno H."/>
            <person name="Chua N.-H."/>
        </authorList>
    </citation>
    <scope>NUCLEOTIDE SEQUENCE [LARGE SCALE GENOMIC DNA]</scope>
</reference>
<evidence type="ECO:0000313" key="3">
    <source>
        <dbReference type="Proteomes" id="UP000240931"/>
    </source>
</evidence>
<reference evidence="3" key="2">
    <citation type="submission" date="2017-10" db="EMBL/GenBank/DDBJ databases">
        <authorList>
            <person name="Skurnik M."/>
        </authorList>
    </citation>
    <scope>NUCLEOTIDE SEQUENCE [LARGE SCALE GENOMIC DNA]</scope>
</reference>
<accession>A0A2C9CY36</accession>
<dbReference type="EMBL" id="LR596615">
    <property type="protein sequence ID" value="VUE36465.1"/>
    <property type="molecule type" value="Genomic_DNA"/>
</dbReference>
<evidence type="ECO:0000313" key="1">
    <source>
        <dbReference type="EMBL" id="SOK58696.1"/>
    </source>
</evidence>
<evidence type="ECO:0000313" key="2">
    <source>
        <dbReference type="EMBL" id="VUE36465.1"/>
    </source>
</evidence>
<keyword evidence="3" id="KW-1185">Reference proteome</keyword>
<proteinExistence type="predicted"/>
<sequence>MNYLKHKLHLILFSILVLSVLGIITNSIAEGIDRIISQEMVDNTYKINR</sequence>
<protein>
    <submittedName>
        <fullName evidence="1">Uncharacterized protein</fullName>
    </submittedName>
</protein>
<dbReference type="Proteomes" id="UP000240931">
    <property type="component" value="Segment"/>
</dbReference>
<evidence type="ECO:0000313" key="4">
    <source>
        <dbReference type="Proteomes" id="UP000317227"/>
    </source>
</evidence>
<reference evidence="2 4" key="3">
    <citation type="submission" date="2019-06" db="EMBL/GenBank/DDBJ databases">
        <authorList>
            <person name="Bower L."/>
            <person name="Leinonen R."/>
        </authorList>
    </citation>
    <scope>NUCLEOTIDE SEQUENCE [LARGE SCALE GENOMIC DNA]</scope>
</reference>
<name>A0A2C9CY36_9CAUD</name>
<dbReference type="KEGG" id="vg:40100837"/>
<dbReference type="RefSeq" id="YP_009624029.1">
    <property type="nucleotide sequence ID" value="NC_042116.1"/>
</dbReference>
<organism evidence="1 3">
    <name type="scientific">Yersinia phage fHe-Yen9-04</name>
    <dbReference type="NCBI Taxonomy" id="2052742"/>
    <lineage>
        <taxon>Viruses</taxon>
        <taxon>Duplodnaviria</taxon>
        <taxon>Heunggongvirae</taxon>
        <taxon>Uroviricota</taxon>
        <taxon>Caudoviricetes</taxon>
        <taxon>Eneladusvirus</taxon>
        <taxon>Eneladusvirus Yen904</taxon>
    </lineage>
</organism>
<dbReference type="Proteomes" id="UP000317227">
    <property type="component" value="Segment"/>
</dbReference>
<dbReference type="EMBL" id="LT960551">
    <property type="protein sequence ID" value="SOK58696.1"/>
    <property type="molecule type" value="Genomic_DNA"/>
</dbReference>
<gene>
    <name evidence="1" type="primary">g419</name>
</gene>